<dbReference type="GO" id="GO:0005880">
    <property type="term" value="C:nuclear microtubule"/>
    <property type="evidence" value="ECO:0007669"/>
    <property type="project" value="TreeGrafter"/>
</dbReference>
<dbReference type="GO" id="GO:0051225">
    <property type="term" value="P:spindle assembly"/>
    <property type="evidence" value="ECO:0007669"/>
    <property type="project" value="TreeGrafter"/>
</dbReference>
<gene>
    <name evidence="3" type="ORF">SHERM_26346</name>
</gene>
<comment type="caution">
    <text evidence="3">The sequence shown here is derived from an EMBL/GenBank/DDBJ whole genome shotgun (WGS) entry which is preliminary data.</text>
</comment>
<dbReference type="PANTHER" id="PTHR31807">
    <property type="entry name" value="AUGMIN FAMILY MEMBER"/>
    <property type="match status" value="1"/>
</dbReference>
<dbReference type="EMBL" id="CACSLK010027831">
    <property type="protein sequence ID" value="CAA0830963.1"/>
    <property type="molecule type" value="Genomic_DNA"/>
</dbReference>
<accession>A0A9N7RIA8</accession>
<evidence type="ECO:0000256" key="2">
    <source>
        <dbReference type="SAM" id="MobiDB-lite"/>
    </source>
</evidence>
<sequence length="396" mass="43530">MVDAVSRVASEPQNPKAAVAASQDEKPMTPPVLQSEKDNNYGKFPFTFNHEKLKKSFIQHAFLAPGDASSSKPQAARPFLPDLDTAKNGHILEISSATRLFVTSTRSLSVSFQGEAFSLPISKTKVTPNLNNSRKGTPERRSNSIPSRTKVDGSGNHVKNYKPSDQHQRGLSGIGWSQPLHYQEASTVLVSSDSTTGVQECSPKEPRGLAVSACFWQETNSRLRRLQDPGLPLSTSPGSKLVVLPKLKRYSSDVPLMSPSRTLSSPRAPTHKACFAPEAHEPGGLIPFAGPQPVMDEKCEAEVGENRIVDAYLLRLLYNRHVQWRFVNARTEDALLLQNHGAEVEEVNCLVTELAEVTSKERALLEQCTGFISLLAAMQVEDSSLRTHIIQRNCVR</sequence>
<evidence type="ECO:0000256" key="1">
    <source>
        <dbReference type="ARBA" id="ARBA00010016"/>
    </source>
</evidence>
<reference evidence="3" key="1">
    <citation type="submission" date="2019-12" db="EMBL/GenBank/DDBJ databases">
        <authorList>
            <person name="Scholes J."/>
        </authorList>
    </citation>
    <scope>NUCLEOTIDE SEQUENCE</scope>
</reference>
<dbReference type="Proteomes" id="UP001153555">
    <property type="component" value="Unassembled WGS sequence"/>
</dbReference>
<dbReference type="AlphaFoldDB" id="A0A9N7RIA8"/>
<feature type="region of interest" description="Disordered" evidence="2">
    <location>
        <begin position="1"/>
        <end position="39"/>
    </location>
</feature>
<organism evidence="3 4">
    <name type="scientific">Striga hermonthica</name>
    <name type="common">Purple witchweed</name>
    <name type="synonym">Buchnera hermonthica</name>
    <dbReference type="NCBI Taxonomy" id="68872"/>
    <lineage>
        <taxon>Eukaryota</taxon>
        <taxon>Viridiplantae</taxon>
        <taxon>Streptophyta</taxon>
        <taxon>Embryophyta</taxon>
        <taxon>Tracheophyta</taxon>
        <taxon>Spermatophyta</taxon>
        <taxon>Magnoliopsida</taxon>
        <taxon>eudicotyledons</taxon>
        <taxon>Gunneridae</taxon>
        <taxon>Pentapetalae</taxon>
        <taxon>asterids</taxon>
        <taxon>lamiids</taxon>
        <taxon>Lamiales</taxon>
        <taxon>Orobanchaceae</taxon>
        <taxon>Buchnereae</taxon>
        <taxon>Striga</taxon>
    </lineage>
</organism>
<keyword evidence="4" id="KW-1185">Reference proteome</keyword>
<dbReference type="GO" id="GO:0008017">
    <property type="term" value="F:microtubule binding"/>
    <property type="evidence" value="ECO:0007669"/>
    <property type="project" value="TreeGrafter"/>
</dbReference>
<dbReference type="InterPro" id="IPR007573">
    <property type="entry name" value="QWRF"/>
</dbReference>
<dbReference type="PANTHER" id="PTHR31807:SF2">
    <property type="entry name" value="PROTEIN SNOWY COTYLEDON 3"/>
    <property type="match status" value="1"/>
</dbReference>
<name>A0A9N7RIA8_STRHE</name>
<protein>
    <submittedName>
        <fullName evidence="3">QWRF motif-containing protein 2</fullName>
    </submittedName>
</protein>
<feature type="region of interest" description="Disordered" evidence="2">
    <location>
        <begin position="125"/>
        <end position="174"/>
    </location>
</feature>
<evidence type="ECO:0000313" key="4">
    <source>
        <dbReference type="Proteomes" id="UP001153555"/>
    </source>
</evidence>
<feature type="compositionally biased region" description="Polar residues" evidence="2">
    <location>
        <begin position="125"/>
        <end position="135"/>
    </location>
</feature>
<dbReference type="Pfam" id="PF04484">
    <property type="entry name" value="QWRF"/>
    <property type="match status" value="1"/>
</dbReference>
<proteinExistence type="inferred from homology"/>
<evidence type="ECO:0000313" key="3">
    <source>
        <dbReference type="EMBL" id="CAA0830963.1"/>
    </source>
</evidence>
<comment type="similarity">
    <text evidence="1">Belongs to the QWRF family.</text>
</comment>
<dbReference type="OrthoDB" id="1924320at2759"/>
<dbReference type="GO" id="GO:0005737">
    <property type="term" value="C:cytoplasm"/>
    <property type="evidence" value="ECO:0007669"/>
    <property type="project" value="TreeGrafter"/>
</dbReference>